<gene>
    <name evidence="6" type="ORF">D2E22_1623</name>
</gene>
<feature type="binding site" evidence="5">
    <location>
        <position position="212"/>
    </location>
    <ligand>
        <name>pyruvate</name>
        <dbReference type="ChEBI" id="CHEBI:15361"/>
    </ligand>
</feature>
<dbReference type="SUPFAM" id="SSF51569">
    <property type="entry name" value="Aldolase"/>
    <property type="match status" value="1"/>
</dbReference>
<feature type="active site" description="Schiff-base intermediate with substrate" evidence="4">
    <location>
        <position position="167"/>
    </location>
</feature>
<dbReference type="AlphaFoldDB" id="A0A430F667"/>
<organism evidence="6 7">
    <name type="scientific">Bifidobacterium castoris</name>
    <dbReference type="NCBI Taxonomy" id="2306972"/>
    <lineage>
        <taxon>Bacteria</taxon>
        <taxon>Bacillati</taxon>
        <taxon>Actinomycetota</taxon>
        <taxon>Actinomycetes</taxon>
        <taxon>Bifidobacteriales</taxon>
        <taxon>Bifidobacteriaceae</taxon>
        <taxon>Bifidobacterium</taxon>
    </lineage>
</organism>
<evidence type="ECO:0000256" key="2">
    <source>
        <dbReference type="ARBA" id="ARBA00023270"/>
    </source>
</evidence>
<dbReference type="OrthoDB" id="9778880at2"/>
<dbReference type="GO" id="GO:0016829">
    <property type="term" value="F:lyase activity"/>
    <property type="evidence" value="ECO:0007669"/>
    <property type="project" value="UniProtKB-KW"/>
</dbReference>
<dbReference type="EMBL" id="QXGI01000007">
    <property type="protein sequence ID" value="RSX46493.1"/>
    <property type="molecule type" value="Genomic_DNA"/>
</dbReference>
<dbReference type="InterPro" id="IPR013785">
    <property type="entry name" value="Aldolase_TIM"/>
</dbReference>
<dbReference type="GO" id="GO:0005829">
    <property type="term" value="C:cytosol"/>
    <property type="evidence" value="ECO:0007669"/>
    <property type="project" value="TreeGrafter"/>
</dbReference>
<evidence type="ECO:0000256" key="1">
    <source>
        <dbReference type="ARBA" id="ARBA00023239"/>
    </source>
</evidence>
<sequence length="298" mass="32279">MAKHPAFSGVVCPSITITDDDGVIDYEAWDRHLDHLIEAGIDGVLIFGSIGEFYAFDAQTRKEAVAHVVRHVAGRIQVFAGVGGTDVACVLELARCAQRDGVDAIVVVSPYYFGPSDGAARDFFSAVADAVDIPVILYNFPARTDSDLDPELVAALAREHANIVGMKDTVDTISHTRKVIRAVQEVNPDFAVFSGFDEYYLVNRVSGGVGVISGLTNVEPETFVQLRDAYNAGDFDGAVAAAERISHLMAIYDQADLFISAIKGAVRAKGLNISTRIRRPAVQLNRAQYAHIVELLRK</sequence>
<dbReference type="Gene3D" id="3.20.20.70">
    <property type="entry name" value="Aldolase class I"/>
    <property type="match status" value="1"/>
</dbReference>
<reference evidence="6 7" key="1">
    <citation type="submission" date="2018-09" db="EMBL/GenBank/DDBJ databases">
        <title>Characterization of the phylogenetic diversity of five novel species belonging to the genus Bifidobacterium.</title>
        <authorList>
            <person name="Lugli G.A."/>
            <person name="Duranti S."/>
            <person name="Milani C."/>
        </authorList>
    </citation>
    <scope>NUCLEOTIDE SEQUENCE [LARGE SCALE GENOMIC DNA]</scope>
    <source>
        <strain evidence="6 7">2020B</strain>
    </source>
</reference>
<dbReference type="CDD" id="cd00408">
    <property type="entry name" value="DHDPS-like"/>
    <property type="match status" value="1"/>
</dbReference>
<evidence type="ECO:0000313" key="7">
    <source>
        <dbReference type="Proteomes" id="UP000288052"/>
    </source>
</evidence>
<keyword evidence="1 3" id="KW-0456">Lyase</keyword>
<proteinExistence type="inferred from homology"/>
<evidence type="ECO:0000256" key="3">
    <source>
        <dbReference type="PIRNR" id="PIRNR001365"/>
    </source>
</evidence>
<dbReference type="RefSeq" id="WP_126032597.1">
    <property type="nucleotide sequence ID" value="NZ_QXGI01000007.1"/>
</dbReference>
<evidence type="ECO:0000256" key="4">
    <source>
        <dbReference type="PIRSR" id="PIRSR001365-1"/>
    </source>
</evidence>
<protein>
    <submittedName>
        <fullName evidence="6">Dihydrodipicolinate synthase</fullName>
    </submittedName>
</protein>
<name>A0A430F667_9BIFI</name>
<dbReference type="PRINTS" id="PR00146">
    <property type="entry name" value="DHPICSNTHASE"/>
</dbReference>
<feature type="active site" description="Proton donor/acceptor" evidence="4">
    <location>
        <position position="138"/>
    </location>
</feature>
<keyword evidence="2" id="KW-0704">Schiff base</keyword>
<keyword evidence="7" id="KW-1185">Reference proteome</keyword>
<evidence type="ECO:0000313" key="6">
    <source>
        <dbReference type="EMBL" id="RSX46493.1"/>
    </source>
</evidence>
<dbReference type="InterPro" id="IPR020625">
    <property type="entry name" value="Schiff_base-form_aldolases_AS"/>
</dbReference>
<dbReference type="Pfam" id="PF00701">
    <property type="entry name" value="DHDPS"/>
    <property type="match status" value="1"/>
</dbReference>
<dbReference type="SMART" id="SM01130">
    <property type="entry name" value="DHDPS"/>
    <property type="match status" value="1"/>
</dbReference>
<dbReference type="PIRSF" id="PIRSF001365">
    <property type="entry name" value="DHDPS"/>
    <property type="match status" value="1"/>
</dbReference>
<comment type="similarity">
    <text evidence="3">Belongs to the DapA family.</text>
</comment>
<accession>A0A430F667</accession>
<dbReference type="InterPro" id="IPR002220">
    <property type="entry name" value="DapA-like"/>
</dbReference>
<dbReference type="PANTHER" id="PTHR12128">
    <property type="entry name" value="DIHYDRODIPICOLINATE SYNTHASE"/>
    <property type="match status" value="1"/>
</dbReference>
<evidence type="ECO:0000256" key="5">
    <source>
        <dbReference type="PIRSR" id="PIRSR001365-2"/>
    </source>
</evidence>
<dbReference type="PROSITE" id="PS00666">
    <property type="entry name" value="DHDPS_2"/>
    <property type="match status" value="1"/>
</dbReference>
<dbReference type="PANTHER" id="PTHR12128:SF28">
    <property type="entry name" value="2-DEHYDRO-3-DEOXY-D-GLUCONATE ALDOLASE YAGE-RELATED"/>
    <property type="match status" value="1"/>
</dbReference>
<dbReference type="Proteomes" id="UP000288052">
    <property type="component" value="Unassembled WGS sequence"/>
</dbReference>
<comment type="caution">
    <text evidence="6">The sequence shown here is derived from an EMBL/GenBank/DDBJ whole genome shotgun (WGS) entry which is preliminary data.</text>
</comment>